<keyword evidence="7" id="KW-1185">Reference proteome</keyword>
<protein>
    <recommendedName>
        <fullName evidence="5">Peptidase M13 N-terminal domain-containing protein</fullName>
    </recommendedName>
</protein>
<comment type="similarity">
    <text evidence="2">Belongs to the peptidase M13 family.</text>
</comment>
<evidence type="ECO:0000313" key="6">
    <source>
        <dbReference type="EMBL" id="KAG8227504.1"/>
    </source>
</evidence>
<feature type="transmembrane region" description="Helical" evidence="4">
    <location>
        <begin position="74"/>
        <end position="96"/>
    </location>
</feature>
<dbReference type="AlphaFoldDB" id="A0A8K0K4Q1"/>
<feature type="non-terminal residue" evidence="6">
    <location>
        <position position="1"/>
    </location>
</feature>
<evidence type="ECO:0000256" key="2">
    <source>
        <dbReference type="ARBA" id="ARBA00007357"/>
    </source>
</evidence>
<dbReference type="InterPro" id="IPR000718">
    <property type="entry name" value="Peptidase_M13"/>
</dbReference>
<dbReference type="Proteomes" id="UP000792457">
    <property type="component" value="Unassembled WGS sequence"/>
</dbReference>
<evidence type="ECO:0000256" key="1">
    <source>
        <dbReference type="ARBA" id="ARBA00004401"/>
    </source>
</evidence>
<reference evidence="6" key="1">
    <citation type="submission" date="2013-04" db="EMBL/GenBank/DDBJ databases">
        <authorList>
            <person name="Qu J."/>
            <person name="Murali S.C."/>
            <person name="Bandaranaike D."/>
            <person name="Bellair M."/>
            <person name="Blankenburg K."/>
            <person name="Chao H."/>
            <person name="Dinh H."/>
            <person name="Doddapaneni H."/>
            <person name="Downs B."/>
            <person name="Dugan-Rocha S."/>
            <person name="Elkadiri S."/>
            <person name="Gnanaolivu R.D."/>
            <person name="Hernandez B."/>
            <person name="Javaid M."/>
            <person name="Jayaseelan J.C."/>
            <person name="Lee S."/>
            <person name="Li M."/>
            <person name="Ming W."/>
            <person name="Munidasa M."/>
            <person name="Muniz J."/>
            <person name="Nguyen L."/>
            <person name="Ongeri F."/>
            <person name="Osuji N."/>
            <person name="Pu L.-L."/>
            <person name="Puazo M."/>
            <person name="Qu C."/>
            <person name="Quiroz J."/>
            <person name="Raj R."/>
            <person name="Weissenberger G."/>
            <person name="Xin Y."/>
            <person name="Zou X."/>
            <person name="Han Y."/>
            <person name="Richards S."/>
            <person name="Worley K."/>
            <person name="Muzny D."/>
            <person name="Gibbs R."/>
        </authorList>
    </citation>
    <scope>NUCLEOTIDE SEQUENCE</scope>
    <source>
        <strain evidence="6">Sampled in the wild</strain>
    </source>
</reference>
<dbReference type="PROSITE" id="PS51885">
    <property type="entry name" value="NEPRILYSIN"/>
    <property type="match status" value="1"/>
</dbReference>
<sequence>MHVIANSLSAARLPKKIEKGWDLEHFQEKGLIRRNMKKGSYTIQESVESGVKGHASTPAWATPAPRPADTSFTACILTLLFFFGLCIIVLLAAWPWGEGKPHTKHDESEDKPLHEGFSGGKVTVAPTTVLTDHKIPKTDVVSTTIRIPVFPLEPDDPETGVTDVTEDYDDSAHHTTTTTPTIHHETIKPSKGGSSKGSHTTKGDRKHAADTEWVKGEEEKDKGEKTKERLMLYEDSSESAAESTTENPSTSHMRASSTVASTNKLATHFESKTDTTSPILKSTTAPPSTVTLSSSRVTTESTVIDPTLISASGDLNERMLPPPVQSTCMSPVCKSLSARMLAFMNHSARPCENFYDFACGGMRSINSVWIKEVPKDSDSWERISDMIRRVDVTSPMSHRKFKSFYESCLYYNEHFNRSERIKKVREVISSVGKFYSNDDWTDGAAILTDVIGKLLKYHFTPLLDIILDVDSQKSSKFALKLTAPVFKSPFGDLRENEANNLRGWPQQSCVDAAIMKPEGLNPELNFNLRYQEYIKCSIDYSLYARQSKVALQDVEIIQYSNKTREQKLISESVIYMDMLLGNISPNMLPNEGEKRKTLLSKEYSEYTIKELKEKF</sequence>
<feature type="compositionally biased region" description="Basic and acidic residues" evidence="3">
    <location>
        <begin position="99"/>
        <end position="114"/>
    </location>
</feature>
<organism evidence="6 7">
    <name type="scientific">Ladona fulva</name>
    <name type="common">Scarce chaser dragonfly</name>
    <name type="synonym">Libellula fulva</name>
    <dbReference type="NCBI Taxonomy" id="123851"/>
    <lineage>
        <taxon>Eukaryota</taxon>
        <taxon>Metazoa</taxon>
        <taxon>Ecdysozoa</taxon>
        <taxon>Arthropoda</taxon>
        <taxon>Hexapoda</taxon>
        <taxon>Insecta</taxon>
        <taxon>Pterygota</taxon>
        <taxon>Palaeoptera</taxon>
        <taxon>Odonata</taxon>
        <taxon>Epiprocta</taxon>
        <taxon>Anisoptera</taxon>
        <taxon>Libelluloidea</taxon>
        <taxon>Libellulidae</taxon>
        <taxon>Ladona</taxon>
    </lineage>
</organism>
<dbReference type="GO" id="GO:0005886">
    <property type="term" value="C:plasma membrane"/>
    <property type="evidence" value="ECO:0007669"/>
    <property type="project" value="UniProtKB-SubCell"/>
</dbReference>
<dbReference type="SUPFAM" id="SSF55486">
    <property type="entry name" value="Metalloproteases ('zincins'), catalytic domain"/>
    <property type="match status" value="1"/>
</dbReference>
<keyword evidence="4" id="KW-1133">Transmembrane helix</keyword>
<dbReference type="OrthoDB" id="5808441at2759"/>
<dbReference type="Pfam" id="PF05649">
    <property type="entry name" value="Peptidase_M13_N"/>
    <property type="match status" value="1"/>
</dbReference>
<evidence type="ECO:0000256" key="4">
    <source>
        <dbReference type="SAM" id="Phobius"/>
    </source>
</evidence>
<feature type="region of interest" description="Disordered" evidence="3">
    <location>
        <begin position="273"/>
        <end position="297"/>
    </location>
</feature>
<feature type="compositionally biased region" description="Low complexity" evidence="3">
    <location>
        <begin position="288"/>
        <end position="297"/>
    </location>
</feature>
<keyword evidence="4" id="KW-0812">Transmembrane</keyword>
<feature type="compositionally biased region" description="Acidic residues" evidence="3">
    <location>
        <begin position="153"/>
        <end position="169"/>
    </location>
</feature>
<dbReference type="Gene3D" id="3.40.390.10">
    <property type="entry name" value="Collagenase (Catalytic Domain)"/>
    <property type="match status" value="1"/>
</dbReference>
<feature type="compositionally biased region" description="Low complexity" evidence="3">
    <location>
        <begin position="189"/>
        <end position="200"/>
    </location>
</feature>
<evidence type="ECO:0000313" key="7">
    <source>
        <dbReference type="Proteomes" id="UP000792457"/>
    </source>
</evidence>
<dbReference type="PANTHER" id="PTHR11733:SF167">
    <property type="entry name" value="FI17812P1-RELATED"/>
    <property type="match status" value="1"/>
</dbReference>
<name>A0A8K0K4Q1_LADFU</name>
<feature type="compositionally biased region" description="Basic and acidic residues" evidence="3">
    <location>
        <begin position="201"/>
        <end position="232"/>
    </location>
</feature>
<feature type="region of interest" description="Disordered" evidence="3">
    <location>
        <begin position="151"/>
        <end position="256"/>
    </location>
</feature>
<dbReference type="PANTHER" id="PTHR11733">
    <property type="entry name" value="ZINC METALLOPROTEASE FAMILY M13 NEPRILYSIN-RELATED"/>
    <property type="match status" value="1"/>
</dbReference>
<evidence type="ECO:0000259" key="5">
    <source>
        <dbReference type="Pfam" id="PF05649"/>
    </source>
</evidence>
<proteinExistence type="inferred from homology"/>
<feature type="region of interest" description="Disordered" evidence="3">
    <location>
        <begin position="99"/>
        <end position="120"/>
    </location>
</feature>
<dbReference type="GO" id="GO:0004222">
    <property type="term" value="F:metalloendopeptidase activity"/>
    <property type="evidence" value="ECO:0007669"/>
    <property type="project" value="InterPro"/>
</dbReference>
<comment type="subcellular location">
    <subcellularLocation>
        <location evidence="1">Cell membrane</location>
        <topology evidence="1">Single-pass type II membrane protein</topology>
    </subcellularLocation>
</comment>
<dbReference type="GO" id="GO:0016485">
    <property type="term" value="P:protein processing"/>
    <property type="evidence" value="ECO:0007669"/>
    <property type="project" value="TreeGrafter"/>
</dbReference>
<comment type="caution">
    <text evidence="6">The sequence shown here is derived from an EMBL/GenBank/DDBJ whole genome shotgun (WGS) entry which is preliminary data.</text>
</comment>
<feature type="compositionally biased region" description="Polar residues" evidence="3">
    <location>
        <begin position="274"/>
        <end position="287"/>
    </location>
</feature>
<keyword evidence="4" id="KW-0472">Membrane</keyword>
<evidence type="ECO:0000256" key="3">
    <source>
        <dbReference type="SAM" id="MobiDB-lite"/>
    </source>
</evidence>
<dbReference type="InterPro" id="IPR024079">
    <property type="entry name" value="MetalloPept_cat_dom_sf"/>
</dbReference>
<feature type="compositionally biased region" description="Low complexity" evidence="3">
    <location>
        <begin position="238"/>
        <end position="251"/>
    </location>
</feature>
<feature type="domain" description="Peptidase M13 N-terminal" evidence="5">
    <location>
        <begin position="350"/>
        <end position="494"/>
    </location>
</feature>
<gene>
    <name evidence="6" type="ORF">J437_LFUL002393</name>
</gene>
<dbReference type="EMBL" id="KZ308325">
    <property type="protein sequence ID" value="KAG8227504.1"/>
    <property type="molecule type" value="Genomic_DNA"/>
</dbReference>
<accession>A0A8K0K4Q1</accession>
<reference evidence="6" key="2">
    <citation type="submission" date="2017-10" db="EMBL/GenBank/DDBJ databases">
        <title>Ladona fulva Genome sequencing and assembly.</title>
        <authorList>
            <person name="Murali S."/>
            <person name="Richards S."/>
            <person name="Bandaranaike D."/>
            <person name="Bellair M."/>
            <person name="Blankenburg K."/>
            <person name="Chao H."/>
            <person name="Dinh H."/>
            <person name="Doddapaneni H."/>
            <person name="Dugan-Rocha S."/>
            <person name="Elkadiri S."/>
            <person name="Gnanaolivu R."/>
            <person name="Hernandez B."/>
            <person name="Skinner E."/>
            <person name="Javaid M."/>
            <person name="Lee S."/>
            <person name="Li M."/>
            <person name="Ming W."/>
            <person name="Munidasa M."/>
            <person name="Muniz J."/>
            <person name="Nguyen L."/>
            <person name="Hughes D."/>
            <person name="Osuji N."/>
            <person name="Pu L.-L."/>
            <person name="Puazo M."/>
            <person name="Qu C."/>
            <person name="Quiroz J."/>
            <person name="Raj R."/>
            <person name="Weissenberger G."/>
            <person name="Xin Y."/>
            <person name="Zou X."/>
            <person name="Han Y."/>
            <person name="Worley K."/>
            <person name="Muzny D."/>
            <person name="Gibbs R."/>
        </authorList>
    </citation>
    <scope>NUCLEOTIDE SEQUENCE</scope>
    <source>
        <strain evidence="6">Sampled in the wild</strain>
    </source>
</reference>
<dbReference type="InterPro" id="IPR008753">
    <property type="entry name" value="Peptidase_M13_N"/>
</dbReference>